<feature type="chain" id="PRO_5031060839" evidence="1">
    <location>
        <begin position="25"/>
        <end position="229"/>
    </location>
</feature>
<dbReference type="RefSeq" id="WP_183724760.1">
    <property type="nucleotide sequence ID" value="NZ_JACHBW010000008.1"/>
</dbReference>
<feature type="signal peptide" evidence="1">
    <location>
        <begin position="1"/>
        <end position="24"/>
    </location>
</feature>
<reference evidence="2 3" key="1">
    <citation type="submission" date="2020-08" db="EMBL/GenBank/DDBJ databases">
        <title>Above-ground endophytic microbial communities from plants in different locations in the United States.</title>
        <authorList>
            <person name="Frank C."/>
        </authorList>
    </citation>
    <scope>NUCLEOTIDE SEQUENCE [LARGE SCALE GENOMIC DNA]</scope>
    <source>
        <strain evidence="2 3">WP4_2_2</strain>
    </source>
</reference>
<sequence>MKKHITALAVAMTLGCAAASQARADSITDYIKFEAGVGFGVAKDMGDGTWIQDGSPDNCEKLTFPAILAGFTGPVFQRGAWDVRWHLDYAYLGEQRASVMGVPDDQYNPKTHQIVDYDGERYSPFNGHGHLQGIPATLDLGYTYRDWRFGAEAGAWIYWQAWHESLYDLANQWDDLSHKTVAQVGFVAGASIERGPLSVSYRYYQVSSKWNPYPGLVTGAHVLMLRYRF</sequence>
<gene>
    <name evidence="2" type="ORF">F4827_003104</name>
</gene>
<dbReference type="AlphaFoldDB" id="A0A7W9TXP6"/>
<organism evidence="2 3">
    <name type="scientific">Paraburkholderia bannensis</name>
    <dbReference type="NCBI Taxonomy" id="765414"/>
    <lineage>
        <taxon>Bacteria</taxon>
        <taxon>Pseudomonadati</taxon>
        <taxon>Pseudomonadota</taxon>
        <taxon>Betaproteobacteria</taxon>
        <taxon>Burkholderiales</taxon>
        <taxon>Burkholderiaceae</taxon>
        <taxon>Paraburkholderia</taxon>
    </lineage>
</organism>
<evidence type="ECO:0000256" key="1">
    <source>
        <dbReference type="SAM" id="SignalP"/>
    </source>
</evidence>
<keyword evidence="1" id="KW-0732">Signal</keyword>
<dbReference type="EMBL" id="JACHBW010000008">
    <property type="protein sequence ID" value="MBB6103249.1"/>
    <property type="molecule type" value="Genomic_DNA"/>
</dbReference>
<evidence type="ECO:0000313" key="2">
    <source>
        <dbReference type="EMBL" id="MBB6103249.1"/>
    </source>
</evidence>
<protein>
    <submittedName>
        <fullName evidence="2">Uncharacterized protein</fullName>
    </submittedName>
</protein>
<dbReference type="Proteomes" id="UP000571554">
    <property type="component" value="Unassembled WGS sequence"/>
</dbReference>
<proteinExistence type="predicted"/>
<dbReference type="PROSITE" id="PS51257">
    <property type="entry name" value="PROKAR_LIPOPROTEIN"/>
    <property type="match status" value="1"/>
</dbReference>
<accession>A0A7W9TXP6</accession>
<evidence type="ECO:0000313" key="3">
    <source>
        <dbReference type="Proteomes" id="UP000571554"/>
    </source>
</evidence>
<keyword evidence="3" id="KW-1185">Reference proteome</keyword>
<name>A0A7W9TXP6_9BURK</name>
<comment type="caution">
    <text evidence="2">The sequence shown here is derived from an EMBL/GenBank/DDBJ whole genome shotgun (WGS) entry which is preliminary data.</text>
</comment>